<dbReference type="PANTHER" id="PTHR30098">
    <property type="entry name" value="LEUCYL/PHENYLALANYL-TRNA--PROTEIN TRANSFERASE"/>
    <property type="match status" value="1"/>
</dbReference>
<comment type="subcellular location">
    <subcellularLocation>
        <location evidence="4">Cytoplasm</location>
    </subcellularLocation>
</comment>
<dbReference type="Proteomes" id="UP000629025">
    <property type="component" value="Unassembled WGS sequence"/>
</dbReference>
<dbReference type="SUPFAM" id="SSF55729">
    <property type="entry name" value="Acyl-CoA N-acyltransferases (Nat)"/>
    <property type="match status" value="1"/>
</dbReference>
<comment type="catalytic activity">
    <reaction evidence="4">
        <text>N-terminal L-arginyl-[protein] + L-leucyl-tRNA(Leu) = N-terminal L-leucyl-L-arginyl-[protein] + tRNA(Leu) + H(+)</text>
        <dbReference type="Rhea" id="RHEA:50416"/>
        <dbReference type="Rhea" id="RHEA-COMP:9613"/>
        <dbReference type="Rhea" id="RHEA-COMP:9622"/>
        <dbReference type="Rhea" id="RHEA-COMP:12672"/>
        <dbReference type="Rhea" id="RHEA-COMP:12673"/>
        <dbReference type="ChEBI" id="CHEBI:15378"/>
        <dbReference type="ChEBI" id="CHEBI:64719"/>
        <dbReference type="ChEBI" id="CHEBI:78442"/>
        <dbReference type="ChEBI" id="CHEBI:78494"/>
        <dbReference type="ChEBI" id="CHEBI:133044"/>
        <dbReference type="EC" id="2.3.2.6"/>
    </reaction>
</comment>
<gene>
    <name evidence="4 5" type="primary">aat</name>
    <name evidence="5" type="ORF">GCM10011352_16130</name>
</gene>
<keyword evidence="6" id="KW-1185">Reference proteome</keyword>
<sequence length="234" mass="26794">MIPWLHPLRLEFPPVDTALDEPNGLLAAGGDLRPARILAAYRRGIFPWFNDDEPILWWSPAPRCVLTPSELHISRSLLKALRKPNYRISFDTAFRQVIEACAAPRSYSHGTWISPAMQRAYIELHELGYGHSVEVWMDDELVGGLYGLAIGSVFFGESMFSRRTDASKIAFTYLVEHLKIWGYDLIDCQVYNDHLASLGAREIPRADFIDQLTILLERHPEHEWRATRSFQTKG</sequence>
<comment type="catalytic activity">
    <reaction evidence="4">
        <text>N-terminal L-lysyl-[protein] + L-leucyl-tRNA(Leu) = N-terminal L-leucyl-L-lysyl-[protein] + tRNA(Leu) + H(+)</text>
        <dbReference type="Rhea" id="RHEA:12340"/>
        <dbReference type="Rhea" id="RHEA-COMP:9613"/>
        <dbReference type="Rhea" id="RHEA-COMP:9622"/>
        <dbReference type="Rhea" id="RHEA-COMP:12670"/>
        <dbReference type="Rhea" id="RHEA-COMP:12671"/>
        <dbReference type="ChEBI" id="CHEBI:15378"/>
        <dbReference type="ChEBI" id="CHEBI:65249"/>
        <dbReference type="ChEBI" id="CHEBI:78442"/>
        <dbReference type="ChEBI" id="CHEBI:78494"/>
        <dbReference type="ChEBI" id="CHEBI:133043"/>
        <dbReference type="EC" id="2.3.2.6"/>
    </reaction>
</comment>
<proteinExistence type="inferred from homology"/>
<name>A0ABQ1K997_9GAMM</name>
<dbReference type="InterPro" id="IPR016181">
    <property type="entry name" value="Acyl_CoA_acyltransferase"/>
</dbReference>
<comment type="caution">
    <text evidence="5">The sequence shown here is derived from an EMBL/GenBank/DDBJ whole genome shotgun (WGS) entry which is preliminary data.</text>
</comment>
<evidence type="ECO:0000256" key="1">
    <source>
        <dbReference type="ARBA" id="ARBA00022490"/>
    </source>
</evidence>
<dbReference type="Pfam" id="PF03588">
    <property type="entry name" value="Leu_Phe_trans"/>
    <property type="match status" value="1"/>
</dbReference>
<protein>
    <recommendedName>
        <fullName evidence="4">Leucyl/phenylalanyl-tRNA--protein transferase</fullName>
        <ecNumber evidence="4">2.3.2.6</ecNumber>
    </recommendedName>
    <alternativeName>
        <fullName evidence="4">L/F-transferase</fullName>
    </alternativeName>
    <alternativeName>
        <fullName evidence="4">Leucyltransferase</fullName>
    </alternativeName>
    <alternativeName>
        <fullName evidence="4">Phenyalanyltransferase</fullName>
    </alternativeName>
</protein>
<dbReference type="PANTHER" id="PTHR30098:SF2">
    <property type="entry name" value="LEUCYL_PHENYLALANYL-TRNA--PROTEIN TRANSFERASE"/>
    <property type="match status" value="1"/>
</dbReference>
<dbReference type="EC" id="2.3.2.6" evidence="4"/>
<keyword evidence="1 4" id="KW-0963">Cytoplasm</keyword>
<dbReference type="InterPro" id="IPR042221">
    <property type="entry name" value="Leu/Phe-tRNA_Trfase_N"/>
</dbReference>
<evidence type="ECO:0000256" key="2">
    <source>
        <dbReference type="ARBA" id="ARBA00022679"/>
    </source>
</evidence>
<dbReference type="RefSeq" id="WP_188747131.1">
    <property type="nucleotide sequence ID" value="NZ_BMIJ01000003.1"/>
</dbReference>
<comment type="catalytic activity">
    <reaction evidence="4">
        <text>L-phenylalanyl-tRNA(Phe) + an N-terminal L-alpha-aminoacyl-[protein] = an N-terminal L-phenylalanyl-L-alpha-aminoacyl-[protein] + tRNA(Phe)</text>
        <dbReference type="Rhea" id="RHEA:43632"/>
        <dbReference type="Rhea" id="RHEA-COMP:9668"/>
        <dbReference type="Rhea" id="RHEA-COMP:9699"/>
        <dbReference type="Rhea" id="RHEA-COMP:10636"/>
        <dbReference type="Rhea" id="RHEA-COMP:10637"/>
        <dbReference type="ChEBI" id="CHEBI:78442"/>
        <dbReference type="ChEBI" id="CHEBI:78531"/>
        <dbReference type="ChEBI" id="CHEBI:78597"/>
        <dbReference type="ChEBI" id="CHEBI:83561"/>
        <dbReference type="EC" id="2.3.2.6"/>
    </reaction>
</comment>
<dbReference type="HAMAP" id="MF_00688">
    <property type="entry name" value="Leu_Phe_trans"/>
    <property type="match status" value="1"/>
</dbReference>
<evidence type="ECO:0000256" key="4">
    <source>
        <dbReference type="HAMAP-Rule" id="MF_00688"/>
    </source>
</evidence>
<evidence type="ECO:0000313" key="5">
    <source>
        <dbReference type="EMBL" id="GGB90868.1"/>
    </source>
</evidence>
<evidence type="ECO:0000256" key="3">
    <source>
        <dbReference type="ARBA" id="ARBA00023315"/>
    </source>
</evidence>
<dbReference type="EMBL" id="BMIJ01000003">
    <property type="protein sequence ID" value="GGB90868.1"/>
    <property type="molecule type" value="Genomic_DNA"/>
</dbReference>
<dbReference type="InterPro" id="IPR042203">
    <property type="entry name" value="Leu/Phe-tRNA_Trfase_C"/>
</dbReference>
<comment type="function">
    <text evidence="4">Functions in the N-end rule pathway of protein degradation where it conjugates Leu, Phe and, less efficiently, Met from aminoacyl-tRNAs to the N-termini of proteins containing an N-terminal arginine or lysine.</text>
</comment>
<dbReference type="GO" id="GO:0016740">
    <property type="term" value="F:transferase activity"/>
    <property type="evidence" value="ECO:0007669"/>
    <property type="project" value="UniProtKB-KW"/>
</dbReference>
<accession>A0ABQ1K997</accession>
<comment type="similarity">
    <text evidence="4">Belongs to the L/F-transferase family.</text>
</comment>
<reference evidence="6" key="1">
    <citation type="journal article" date="2019" name="Int. J. Syst. Evol. Microbiol.">
        <title>The Global Catalogue of Microorganisms (GCM) 10K type strain sequencing project: providing services to taxonomists for standard genome sequencing and annotation.</title>
        <authorList>
            <consortium name="The Broad Institute Genomics Platform"/>
            <consortium name="The Broad Institute Genome Sequencing Center for Infectious Disease"/>
            <person name="Wu L."/>
            <person name="Ma J."/>
        </authorList>
    </citation>
    <scope>NUCLEOTIDE SEQUENCE [LARGE SCALE GENOMIC DNA]</scope>
    <source>
        <strain evidence="6">CGMCC 1.15341</strain>
    </source>
</reference>
<keyword evidence="2 4" id="KW-0808">Transferase</keyword>
<organism evidence="5 6">
    <name type="scientific">Marinobacterium zhoushanense</name>
    <dbReference type="NCBI Taxonomy" id="1679163"/>
    <lineage>
        <taxon>Bacteria</taxon>
        <taxon>Pseudomonadati</taxon>
        <taxon>Pseudomonadota</taxon>
        <taxon>Gammaproteobacteria</taxon>
        <taxon>Oceanospirillales</taxon>
        <taxon>Oceanospirillaceae</taxon>
        <taxon>Marinobacterium</taxon>
    </lineage>
</organism>
<dbReference type="NCBIfam" id="TIGR00667">
    <property type="entry name" value="aat"/>
    <property type="match status" value="1"/>
</dbReference>
<dbReference type="Gene3D" id="3.40.630.70">
    <property type="entry name" value="Leucyl/phenylalanyl-tRNA-protein transferase, C-terminal domain"/>
    <property type="match status" value="1"/>
</dbReference>
<keyword evidence="3 4" id="KW-0012">Acyltransferase</keyword>
<dbReference type="InterPro" id="IPR004616">
    <property type="entry name" value="Leu/Phe-tRNA_Trfase"/>
</dbReference>
<dbReference type="Gene3D" id="3.30.70.3550">
    <property type="entry name" value="Leucyl/phenylalanyl-tRNA-protein transferase, N-terminal domain"/>
    <property type="match status" value="1"/>
</dbReference>
<evidence type="ECO:0000313" key="6">
    <source>
        <dbReference type="Proteomes" id="UP000629025"/>
    </source>
</evidence>